<dbReference type="Gene3D" id="1.20.1250.20">
    <property type="entry name" value="MFS general substrate transporter like domains"/>
    <property type="match status" value="1"/>
</dbReference>
<gene>
    <name evidence="3" type="ORF">CKAN_01777000</name>
</gene>
<dbReference type="AlphaFoldDB" id="A0A443PD88"/>
<keyword evidence="2" id="KW-0472">Membrane</keyword>
<dbReference type="OrthoDB" id="675447at2759"/>
<name>A0A443PD88_9MAGN</name>
<evidence type="ECO:0000256" key="2">
    <source>
        <dbReference type="SAM" id="Phobius"/>
    </source>
</evidence>
<feature type="region of interest" description="Disordered" evidence="1">
    <location>
        <begin position="66"/>
        <end position="100"/>
    </location>
</feature>
<evidence type="ECO:0000256" key="1">
    <source>
        <dbReference type="SAM" id="MobiDB-lite"/>
    </source>
</evidence>
<dbReference type="STRING" id="337451.A0A443PD88"/>
<protein>
    <submittedName>
        <fullName evidence="3">Proton-dependent oligopeptide transporter family</fullName>
    </submittedName>
</protein>
<evidence type="ECO:0000313" key="3">
    <source>
        <dbReference type="EMBL" id="RWR88734.1"/>
    </source>
</evidence>
<dbReference type="EMBL" id="QPKB01000007">
    <property type="protein sequence ID" value="RWR88734.1"/>
    <property type="molecule type" value="Genomic_DNA"/>
</dbReference>
<keyword evidence="4" id="KW-1185">Reference proteome</keyword>
<evidence type="ECO:0000313" key="4">
    <source>
        <dbReference type="Proteomes" id="UP000283530"/>
    </source>
</evidence>
<comment type="caution">
    <text evidence="3">The sequence shown here is derived from an EMBL/GenBank/DDBJ whole genome shotgun (WGS) entry which is preliminary data.</text>
</comment>
<feature type="compositionally biased region" description="Polar residues" evidence="1">
    <location>
        <begin position="90"/>
        <end position="100"/>
    </location>
</feature>
<dbReference type="InterPro" id="IPR036259">
    <property type="entry name" value="MFS_trans_sf"/>
</dbReference>
<reference evidence="3 4" key="1">
    <citation type="journal article" date="2019" name="Nat. Plants">
        <title>Stout camphor tree genome fills gaps in understanding of flowering plant genome evolution.</title>
        <authorList>
            <person name="Chaw S.M."/>
            <person name="Liu Y.C."/>
            <person name="Wu Y.W."/>
            <person name="Wang H.Y."/>
            <person name="Lin C.I."/>
            <person name="Wu C.S."/>
            <person name="Ke H.M."/>
            <person name="Chang L.Y."/>
            <person name="Hsu C.Y."/>
            <person name="Yang H.T."/>
            <person name="Sudianto E."/>
            <person name="Hsu M.H."/>
            <person name="Wu K.P."/>
            <person name="Wang L.N."/>
            <person name="Leebens-Mack J.H."/>
            <person name="Tsai I.J."/>
        </authorList>
    </citation>
    <scope>NUCLEOTIDE SEQUENCE [LARGE SCALE GENOMIC DNA]</scope>
    <source>
        <strain evidence="4">cv. Chaw 1501</strain>
        <tissue evidence="3">Young leaves</tissue>
    </source>
</reference>
<keyword evidence="2" id="KW-0812">Transmembrane</keyword>
<feature type="transmembrane region" description="Helical" evidence="2">
    <location>
        <begin position="28"/>
        <end position="46"/>
    </location>
</feature>
<proteinExistence type="predicted"/>
<accession>A0A443PD88</accession>
<dbReference type="Proteomes" id="UP000283530">
    <property type="component" value="Unassembled WGS sequence"/>
</dbReference>
<organism evidence="3 4">
    <name type="scientific">Cinnamomum micranthum f. kanehirae</name>
    <dbReference type="NCBI Taxonomy" id="337451"/>
    <lineage>
        <taxon>Eukaryota</taxon>
        <taxon>Viridiplantae</taxon>
        <taxon>Streptophyta</taxon>
        <taxon>Embryophyta</taxon>
        <taxon>Tracheophyta</taxon>
        <taxon>Spermatophyta</taxon>
        <taxon>Magnoliopsida</taxon>
        <taxon>Magnoliidae</taxon>
        <taxon>Laurales</taxon>
        <taxon>Lauraceae</taxon>
        <taxon>Cinnamomum</taxon>
    </lineage>
</organism>
<sequence length="130" mass="14735">MVNRATKHRGGMGWLEGNNLNKSYLDRYYLLISVTGCVGFLNYLYWARRYVYRQPIHALSSRDACLSEPKGPLERVSQKCPRSSGPKACSSESTRWSPHSFQNVRSLQGTSKLGFPVASPLEQIFMNYAP</sequence>
<keyword evidence="2" id="KW-1133">Transmembrane helix</keyword>